<dbReference type="Pfam" id="PF13977">
    <property type="entry name" value="TetR_C_6"/>
    <property type="match status" value="1"/>
</dbReference>
<evidence type="ECO:0000313" key="3">
    <source>
        <dbReference type="Proteomes" id="UP001499933"/>
    </source>
</evidence>
<accession>A0ABP5CRW5</accession>
<dbReference type="EMBL" id="BAAAOG010000008">
    <property type="protein sequence ID" value="GAA1966726.1"/>
    <property type="molecule type" value="Genomic_DNA"/>
</dbReference>
<dbReference type="RefSeq" id="WP_344096678.1">
    <property type="nucleotide sequence ID" value="NZ_BAAAOG010000008.1"/>
</dbReference>
<evidence type="ECO:0000259" key="1">
    <source>
        <dbReference type="Pfam" id="PF13977"/>
    </source>
</evidence>
<feature type="domain" description="BetI-type transcriptional repressor C-terminal" evidence="1">
    <location>
        <begin position="5"/>
        <end position="110"/>
    </location>
</feature>
<reference evidence="3" key="1">
    <citation type="journal article" date="2019" name="Int. J. Syst. Evol. Microbiol.">
        <title>The Global Catalogue of Microorganisms (GCM) 10K type strain sequencing project: providing services to taxonomists for standard genome sequencing and annotation.</title>
        <authorList>
            <consortium name="The Broad Institute Genomics Platform"/>
            <consortium name="The Broad Institute Genome Sequencing Center for Infectious Disease"/>
            <person name="Wu L."/>
            <person name="Ma J."/>
        </authorList>
    </citation>
    <scope>NUCLEOTIDE SEQUENCE [LARGE SCALE GENOMIC DNA]</scope>
    <source>
        <strain evidence="3">JCM 14901</strain>
    </source>
</reference>
<gene>
    <name evidence="2" type="ORF">GCM10009776_32170</name>
</gene>
<dbReference type="InterPro" id="IPR036271">
    <property type="entry name" value="Tet_transcr_reg_TetR-rel_C_sf"/>
</dbReference>
<sequence length="124" mass="13668">MDLFRHLVKTAFRNEERPGIVQAYTVLSAESVTDDHPGRDFFQTRYRTLRSEVDQAFRAVCAERGVDAPDTVDHAAAGILAVMDGLQVQWLLDPDRVELARASQFAIEALVAAVLSPQPSDVSA</sequence>
<evidence type="ECO:0000313" key="2">
    <source>
        <dbReference type="EMBL" id="GAA1966726.1"/>
    </source>
</evidence>
<dbReference type="InterPro" id="IPR039538">
    <property type="entry name" value="BetI_C"/>
</dbReference>
<dbReference type="SUPFAM" id="SSF48498">
    <property type="entry name" value="Tetracyclin repressor-like, C-terminal domain"/>
    <property type="match status" value="1"/>
</dbReference>
<proteinExistence type="predicted"/>
<comment type="caution">
    <text evidence="2">The sequence shown here is derived from an EMBL/GenBank/DDBJ whole genome shotgun (WGS) entry which is preliminary data.</text>
</comment>
<dbReference type="Gene3D" id="1.10.357.10">
    <property type="entry name" value="Tetracycline Repressor, domain 2"/>
    <property type="match status" value="1"/>
</dbReference>
<name>A0ABP5CRW5_9MICO</name>
<organism evidence="2 3">
    <name type="scientific">Microbacterium deminutum</name>
    <dbReference type="NCBI Taxonomy" id="344164"/>
    <lineage>
        <taxon>Bacteria</taxon>
        <taxon>Bacillati</taxon>
        <taxon>Actinomycetota</taxon>
        <taxon>Actinomycetes</taxon>
        <taxon>Micrococcales</taxon>
        <taxon>Microbacteriaceae</taxon>
        <taxon>Microbacterium</taxon>
    </lineage>
</organism>
<protein>
    <recommendedName>
        <fullName evidence="1">BetI-type transcriptional repressor C-terminal domain-containing protein</fullName>
    </recommendedName>
</protein>
<keyword evidence="3" id="KW-1185">Reference proteome</keyword>
<dbReference type="Proteomes" id="UP001499933">
    <property type="component" value="Unassembled WGS sequence"/>
</dbReference>